<evidence type="ECO:0000256" key="3">
    <source>
        <dbReference type="ARBA" id="ARBA00023242"/>
    </source>
</evidence>
<accession>A0A7C8YWG2</accession>
<dbReference type="Pfam" id="PF12656">
    <property type="entry name" value="G-patch_2"/>
    <property type="match status" value="1"/>
</dbReference>
<dbReference type="PROSITE" id="PS50174">
    <property type="entry name" value="G_PATCH"/>
    <property type="match status" value="1"/>
</dbReference>
<evidence type="ECO:0000256" key="4">
    <source>
        <dbReference type="SAM" id="MobiDB-lite"/>
    </source>
</evidence>
<dbReference type="InterPro" id="IPR045166">
    <property type="entry name" value="Spp2-like"/>
</dbReference>
<dbReference type="Pfam" id="PF25088">
    <property type="entry name" value="GPKOW_C"/>
    <property type="match status" value="1"/>
</dbReference>
<sequence>MKLSFSLPSKTSSSKPSSKPKPSQGFIDESSKNEQPNHEYVTEFDASKTLTLGESNKKTIVIPPKENEWRPYKKMKNLDLPSIKSADGKPLEFEVESADIATDADEKMSYGLNLRQNSGKGDVGDASNSVDAILLKKLKSDLDRLPEDEGFEQFEEVPVEGFGAALLAGYGWHEGRGIGRNAKEDVKVVEYKRRTAKEGLGFHADHGAKVKDELRTKKREDDESKRENSAFSVGKEVRIVSGREMGLKGKVLELVPGGGSLILRLSLSEEEVKVGVNEVAELGSEEEEKCLKKLKELKIQSSKDDAKRSDRKSKDLSRERKESKRSREVGARRDIGEVKHERVQRDERKTSRVSWLRSHIRVRIISKEFKGGRFYLKKGEVVDVVGPTTCDISMDDGREIVQGVDQDILETALPRRGGPVLVLFGKHKGVYGSLVEKDTDRETGVVEDADTRELLHVRLEQIAEYMGDPSYIGY</sequence>
<feature type="compositionally biased region" description="Basic and acidic residues" evidence="4">
    <location>
        <begin position="209"/>
        <end position="228"/>
    </location>
</feature>
<comment type="subcellular location">
    <subcellularLocation>
        <location evidence="1">Nucleus</location>
    </subcellularLocation>
</comment>
<name>A0A7C8YWG2_OPUST</name>
<dbReference type="Gene3D" id="2.30.30.140">
    <property type="match status" value="1"/>
</dbReference>
<dbReference type="GO" id="GO:0003676">
    <property type="term" value="F:nucleic acid binding"/>
    <property type="evidence" value="ECO:0007669"/>
    <property type="project" value="InterPro"/>
</dbReference>
<feature type="compositionally biased region" description="Low complexity" evidence="4">
    <location>
        <begin position="1"/>
        <end position="23"/>
    </location>
</feature>
<dbReference type="PANTHER" id="PTHR15818">
    <property type="entry name" value="G PATCH AND KOW-CONTAINING"/>
    <property type="match status" value="1"/>
</dbReference>
<feature type="region of interest" description="Disordered" evidence="4">
    <location>
        <begin position="209"/>
        <end position="230"/>
    </location>
</feature>
<organism evidence="6">
    <name type="scientific">Opuntia streptacantha</name>
    <name type="common">Prickly pear cactus</name>
    <name type="synonym">Opuntia cardona</name>
    <dbReference type="NCBI Taxonomy" id="393608"/>
    <lineage>
        <taxon>Eukaryota</taxon>
        <taxon>Viridiplantae</taxon>
        <taxon>Streptophyta</taxon>
        <taxon>Embryophyta</taxon>
        <taxon>Tracheophyta</taxon>
        <taxon>Spermatophyta</taxon>
        <taxon>Magnoliopsida</taxon>
        <taxon>eudicotyledons</taxon>
        <taxon>Gunneridae</taxon>
        <taxon>Pentapetalae</taxon>
        <taxon>Caryophyllales</taxon>
        <taxon>Cactineae</taxon>
        <taxon>Cactaceae</taxon>
        <taxon>Opuntioideae</taxon>
        <taxon>Opuntia</taxon>
    </lineage>
</organism>
<dbReference type="SMART" id="SM00739">
    <property type="entry name" value="KOW"/>
    <property type="match status" value="2"/>
</dbReference>
<feature type="domain" description="G-patch" evidence="5">
    <location>
        <begin position="159"/>
        <end position="205"/>
    </location>
</feature>
<dbReference type="InterPro" id="IPR026822">
    <property type="entry name" value="Spp2/MOS2_G-patch"/>
</dbReference>
<reference evidence="6" key="2">
    <citation type="submission" date="2020-07" db="EMBL/GenBank/DDBJ databases">
        <authorList>
            <person name="Vera ALvarez R."/>
            <person name="Arias-Moreno D.M."/>
            <person name="Jimenez-Jacinto V."/>
            <person name="Jimenez-Bremont J.F."/>
            <person name="Swaminathan K."/>
            <person name="Moose S.P."/>
            <person name="Guerrero-Gonzalez M.L."/>
            <person name="Marino-Ramirez L."/>
            <person name="Landsman D."/>
            <person name="Rodriguez-Kessler M."/>
            <person name="Delgado-Sanchez P."/>
        </authorList>
    </citation>
    <scope>NUCLEOTIDE SEQUENCE</scope>
    <source>
        <tissue evidence="6">Cladode</tissue>
    </source>
</reference>
<feature type="region of interest" description="Disordered" evidence="4">
    <location>
        <begin position="1"/>
        <end position="39"/>
    </location>
</feature>
<proteinExistence type="inferred from homology"/>
<evidence type="ECO:0000313" key="6">
    <source>
        <dbReference type="EMBL" id="MBA4628496.1"/>
    </source>
</evidence>
<feature type="region of interest" description="Disordered" evidence="4">
    <location>
        <begin position="302"/>
        <end position="335"/>
    </location>
</feature>
<dbReference type="EMBL" id="GISG01066210">
    <property type="protein sequence ID" value="MBA4628495.1"/>
    <property type="molecule type" value="Transcribed_RNA"/>
</dbReference>
<protein>
    <recommendedName>
        <fullName evidence="5">G-patch domain-containing protein</fullName>
    </recommendedName>
</protein>
<dbReference type="GO" id="GO:0000398">
    <property type="term" value="P:mRNA splicing, via spliceosome"/>
    <property type="evidence" value="ECO:0007669"/>
    <property type="project" value="InterPro"/>
</dbReference>
<comment type="similarity">
    <text evidence="2">Belongs to the MOS2 family.</text>
</comment>
<dbReference type="EMBL" id="GISG01066213">
    <property type="protein sequence ID" value="MBA4628496.1"/>
    <property type="molecule type" value="Transcribed_RNA"/>
</dbReference>
<dbReference type="SMART" id="SM00443">
    <property type="entry name" value="G_patch"/>
    <property type="match status" value="1"/>
</dbReference>
<dbReference type="PANTHER" id="PTHR15818:SF2">
    <property type="entry name" value="G-PATCH DOMAIN AND KOW MOTIFS-CONTAINING PROTEIN"/>
    <property type="match status" value="1"/>
</dbReference>
<dbReference type="AlphaFoldDB" id="A0A7C8YWG2"/>
<evidence type="ECO:0000256" key="2">
    <source>
        <dbReference type="ARBA" id="ARBA00010966"/>
    </source>
</evidence>
<dbReference type="InterPro" id="IPR000467">
    <property type="entry name" value="G_patch_dom"/>
</dbReference>
<keyword evidence="3" id="KW-0539">Nucleus</keyword>
<dbReference type="InterPro" id="IPR005824">
    <property type="entry name" value="KOW"/>
</dbReference>
<reference evidence="6" key="1">
    <citation type="journal article" date="2013" name="J. Plant Res.">
        <title>Effect of fungi and light on seed germination of three Opuntia species from semiarid lands of central Mexico.</title>
        <authorList>
            <person name="Delgado-Sanchez P."/>
            <person name="Jimenez-Bremont J.F."/>
            <person name="Guerrero-Gonzalez Mde L."/>
            <person name="Flores J."/>
        </authorList>
    </citation>
    <scope>NUCLEOTIDE SEQUENCE</scope>
    <source>
        <tissue evidence="6">Cladode</tissue>
    </source>
</reference>
<evidence type="ECO:0000256" key="1">
    <source>
        <dbReference type="ARBA" id="ARBA00004123"/>
    </source>
</evidence>
<evidence type="ECO:0000259" key="5">
    <source>
        <dbReference type="PROSITE" id="PS50174"/>
    </source>
</evidence>
<dbReference type="GO" id="GO:0005681">
    <property type="term" value="C:spliceosomal complex"/>
    <property type="evidence" value="ECO:0007669"/>
    <property type="project" value="TreeGrafter"/>
</dbReference>
<feature type="compositionally biased region" description="Basic and acidic residues" evidence="4">
    <location>
        <begin position="29"/>
        <end position="39"/>
    </location>
</feature>